<dbReference type="EMBL" id="JBHSHP010000018">
    <property type="protein sequence ID" value="MFC4754544.1"/>
    <property type="molecule type" value="Genomic_DNA"/>
</dbReference>
<accession>A0ABV9PQM9</accession>
<gene>
    <name evidence="2" type="primary">mftM</name>
    <name evidence="2" type="ORF">ACFO7U_07110</name>
</gene>
<sequence>MDTMLAPPPPRKISVPRGGPGVAARQLGAFRVYADADRVCLGHDFGDDELSEAVIPTMARDLLHTGILRTVEEFHRAVTALVTSRSGSWQECWSAYYRSSIAALARGACPFSPVHDRAVGEQAGDSALEIGCCFGFLSLRLAREGVRTTACDLDPSVLRLLRTCAPDGDAPPATVCLDARGTPLAPEMADTVYLVHVLEHLDEPSGWDVIRESLRLARRRLVIAVPFEEVAVAQYGHVRTFDLAALEHLGDRVRALDRGGAAIRTRTDEHHGGWLVIDLPPAAPCDRPPWSEQTLPARDIHGLGAA</sequence>
<evidence type="ECO:0000313" key="2">
    <source>
        <dbReference type="EMBL" id="MFC4754544.1"/>
    </source>
</evidence>
<feature type="domain" description="Methyltransferase type 11" evidence="1">
    <location>
        <begin position="128"/>
        <end position="218"/>
    </location>
</feature>
<comment type="caution">
    <text evidence="2">The sequence shown here is derived from an EMBL/GenBank/DDBJ whole genome shotgun (WGS) entry which is preliminary data.</text>
</comment>
<evidence type="ECO:0000313" key="3">
    <source>
        <dbReference type="Proteomes" id="UP001595836"/>
    </source>
</evidence>
<dbReference type="GO" id="GO:0032259">
    <property type="term" value="P:methylation"/>
    <property type="evidence" value="ECO:0007669"/>
    <property type="project" value="UniProtKB-KW"/>
</dbReference>
<dbReference type="RefSeq" id="WP_344992651.1">
    <property type="nucleotide sequence ID" value="NZ_BAABCD010000019.1"/>
</dbReference>
<dbReference type="InterPro" id="IPR013216">
    <property type="entry name" value="Methyltransf_11"/>
</dbReference>
<proteinExistence type="predicted"/>
<keyword evidence="3" id="KW-1185">Reference proteome</keyword>
<dbReference type="Pfam" id="PF08241">
    <property type="entry name" value="Methyltransf_11"/>
    <property type="match status" value="1"/>
</dbReference>
<keyword evidence="2" id="KW-0808">Transferase</keyword>
<dbReference type="InterPro" id="IPR029063">
    <property type="entry name" value="SAM-dependent_MTases_sf"/>
</dbReference>
<dbReference type="CDD" id="cd02440">
    <property type="entry name" value="AdoMet_MTases"/>
    <property type="match status" value="1"/>
</dbReference>
<keyword evidence="2" id="KW-0489">Methyltransferase</keyword>
<organism evidence="2 3">
    <name type="scientific">Dietzia aurantiaca</name>
    <dbReference type="NCBI Taxonomy" id="983873"/>
    <lineage>
        <taxon>Bacteria</taxon>
        <taxon>Bacillati</taxon>
        <taxon>Actinomycetota</taxon>
        <taxon>Actinomycetes</taxon>
        <taxon>Mycobacteriales</taxon>
        <taxon>Dietziaceae</taxon>
        <taxon>Dietzia</taxon>
    </lineage>
</organism>
<dbReference type="Proteomes" id="UP001595836">
    <property type="component" value="Unassembled WGS sequence"/>
</dbReference>
<dbReference type="GO" id="GO:0008168">
    <property type="term" value="F:methyltransferase activity"/>
    <property type="evidence" value="ECO:0007669"/>
    <property type="project" value="UniProtKB-KW"/>
</dbReference>
<protein>
    <submittedName>
        <fullName evidence="2">Mycofactocin oligosaccharide methyltransferase MftM</fullName>
    </submittedName>
</protein>
<reference evidence="3" key="1">
    <citation type="journal article" date="2019" name="Int. J. Syst. Evol. Microbiol.">
        <title>The Global Catalogue of Microorganisms (GCM) 10K type strain sequencing project: providing services to taxonomists for standard genome sequencing and annotation.</title>
        <authorList>
            <consortium name="The Broad Institute Genomics Platform"/>
            <consortium name="The Broad Institute Genome Sequencing Center for Infectious Disease"/>
            <person name="Wu L."/>
            <person name="Ma J."/>
        </authorList>
    </citation>
    <scope>NUCLEOTIDE SEQUENCE [LARGE SCALE GENOMIC DNA]</scope>
    <source>
        <strain evidence="3">JCM 11882</strain>
    </source>
</reference>
<evidence type="ECO:0000259" key="1">
    <source>
        <dbReference type="Pfam" id="PF08241"/>
    </source>
</evidence>
<dbReference type="SUPFAM" id="SSF53335">
    <property type="entry name" value="S-adenosyl-L-methionine-dependent methyltransferases"/>
    <property type="match status" value="1"/>
</dbReference>
<name>A0ABV9PQM9_9ACTN</name>
<dbReference type="Gene3D" id="3.40.50.150">
    <property type="entry name" value="Vaccinia Virus protein VP39"/>
    <property type="match status" value="1"/>
</dbReference>
<dbReference type="NCBIfam" id="NF041255">
    <property type="entry name" value="mycofact_MftM"/>
    <property type="match status" value="1"/>
</dbReference>